<name>A0A0C9Z9H8_9AGAM</name>
<evidence type="ECO:0000313" key="3">
    <source>
        <dbReference type="EMBL" id="KIK19112.1"/>
    </source>
</evidence>
<sequence>MLQGAIWCTLAGLGALCRAAQVPLATSHAGPQLSGSTGKASDKGRLLPFDKPHYTTGYLPVDHDHDALAGWGLDDPPNVNSTSHLIFETVSSLLQHWPNTRMRNGHNIVPGTIPPGTLLYHGTWHSDLPPGPEWTATDPEHSMLFCRNTVGEDGCWHLTLMTTRTLKVVYFDGSSAAKVPFGSMDTQDVIAWGAVRPDWAYEEGGRIKALCEWGRKYDVDGFVRMEMDFEVMLCDFTSGVRIVSSLVLAKPGTSSKASSMSEVMYAGSWHNRYPGESRIQLDLSGLVSFYDTELVPSLVPARFGKERWDHRLLNISEGDLARARARLEDFLSRPADRSSSGIDWLTLIRVVVDRYSERLEIVRYLLNSTSSDTADSARTMDVAIKTQVQLRNMLAPYILFDVIPPSTVFKTEERESGELDWVRPVFRLCATTHTGMLESDTMTSSERLLLDAVQGTTREICRVVTKMWGLGVLVGVDQSMGTDRKSDVGTIQNMTKTWKRDIDELMVWLDWNAWVNCRPTCGPEEMCYLTTWPIGFPKRDRPRPPKHRDPVPPSLSHPLVNGAPVPTRPPRGDGPPRGEPAEDWERPQPRCVRRIDPYTI</sequence>
<feature type="compositionally biased region" description="Basic and acidic residues" evidence="1">
    <location>
        <begin position="570"/>
        <end position="600"/>
    </location>
</feature>
<feature type="signal peptide" evidence="2">
    <location>
        <begin position="1"/>
        <end position="19"/>
    </location>
</feature>
<dbReference type="PANTHER" id="PTHR35204:SF1">
    <property type="entry name" value="ENTEROTOXIN"/>
    <property type="match status" value="1"/>
</dbReference>
<dbReference type="AlphaFoldDB" id="A0A0C9Z9H8"/>
<dbReference type="EMBL" id="KN833790">
    <property type="protein sequence ID" value="KIK19112.1"/>
    <property type="molecule type" value="Genomic_DNA"/>
</dbReference>
<evidence type="ECO:0000256" key="2">
    <source>
        <dbReference type="SAM" id="SignalP"/>
    </source>
</evidence>
<dbReference type="PANTHER" id="PTHR35204">
    <property type="entry name" value="YALI0A21131P"/>
    <property type="match status" value="1"/>
</dbReference>
<dbReference type="InterPro" id="IPR038921">
    <property type="entry name" value="YOR389W-like"/>
</dbReference>
<evidence type="ECO:0000256" key="1">
    <source>
        <dbReference type="SAM" id="MobiDB-lite"/>
    </source>
</evidence>
<reference evidence="3 4" key="1">
    <citation type="submission" date="2014-04" db="EMBL/GenBank/DDBJ databases">
        <authorList>
            <consortium name="DOE Joint Genome Institute"/>
            <person name="Kuo A."/>
            <person name="Kohler A."/>
            <person name="Costa M.D."/>
            <person name="Nagy L.G."/>
            <person name="Floudas D."/>
            <person name="Copeland A."/>
            <person name="Barry K.W."/>
            <person name="Cichocki N."/>
            <person name="Veneault-Fourrey C."/>
            <person name="LaButti K."/>
            <person name="Lindquist E.A."/>
            <person name="Lipzen A."/>
            <person name="Lundell T."/>
            <person name="Morin E."/>
            <person name="Murat C."/>
            <person name="Sun H."/>
            <person name="Tunlid A."/>
            <person name="Henrissat B."/>
            <person name="Grigoriev I.V."/>
            <person name="Hibbett D.S."/>
            <person name="Martin F."/>
            <person name="Nordberg H.P."/>
            <person name="Cantor M.N."/>
            <person name="Hua S.X."/>
        </authorList>
    </citation>
    <scope>NUCLEOTIDE SEQUENCE [LARGE SCALE GENOMIC DNA]</scope>
    <source>
        <strain evidence="3 4">441</strain>
    </source>
</reference>
<feature type="region of interest" description="Disordered" evidence="1">
    <location>
        <begin position="27"/>
        <end position="46"/>
    </location>
</feature>
<accession>A0A0C9Z9H8</accession>
<evidence type="ECO:0000313" key="4">
    <source>
        <dbReference type="Proteomes" id="UP000054018"/>
    </source>
</evidence>
<feature type="region of interest" description="Disordered" evidence="1">
    <location>
        <begin position="538"/>
        <end position="600"/>
    </location>
</feature>
<protein>
    <submittedName>
        <fullName evidence="3">Uncharacterized protein</fullName>
    </submittedName>
</protein>
<keyword evidence="4" id="KW-1185">Reference proteome</keyword>
<dbReference type="OrthoDB" id="10261782at2759"/>
<dbReference type="STRING" id="765257.A0A0C9Z9H8"/>
<feature type="compositionally biased region" description="Basic and acidic residues" evidence="1">
    <location>
        <begin position="538"/>
        <end position="550"/>
    </location>
</feature>
<dbReference type="HOGENOM" id="CLU_017366_2_1_1"/>
<keyword evidence="2" id="KW-0732">Signal</keyword>
<organism evidence="3 4">
    <name type="scientific">Pisolithus microcarpus 441</name>
    <dbReference type="NCBI Taxonomy" id="765257"/>
    <lineage>
        <taxon>Eukaryota</taxon>
        <taxon>Fungi</taxon>
        <taxon>Dikarya</taxon>
        <taxon>Basidiomycota</taxon>
        <taxon>Agaricomycotina</taxon>
        <taxon>Agaricomycetes</taxon>
        <taxon>Agaricomycetidae</taxon>
        <taxon>Boletales</taxon>
        <taxon>Sclerodermatineae</taxon>
        <taxon>Pisolithaceae</taxon>
        <taxon>Pisolithus</taxon>
    </lineage>
</organism>
<feature type="chain" id="PRO_5002223612" evidence="2">
    <location>
        <begin position="20"/>
        <end position="600"/>
    </location>
</feature>
<reference evidence="4" key="2">
    <citation type="submission" date="2015-01" db="EMBL/GenBank/DDBJ databases">
        <title>Evolutionary Origins and Diversification of the Mycorrhizal Mutualists.</title>
        <authorList>
            <consortium name="DOE Joint Genome Institute"/>
            <consortium name="Mycorrhizal Genomics Consortium"/>
            <person name="Kohler A."/>
            <person name="Kuo A."/>
            <person name="Nagy L.G."/>
            <person name="Floudas D."/>
            <person name="Copeland A."/>
            <person name="Barry K.W."/>
            <person name="Cichocki N."/>
            <person name="Veneault-Fourrey C."/>
            <person name="LaButti K."/>
            <person name="Lindquist E.A."/>
            <person name="Lipzen A."/>
            <person name="Lundell T."/>
            <person name="Morin E."/>
            <person name="Murat C."/>
            <person name="Riley R."/>
            <person name="Ohm R."/>
            <person name="Sun H."/>
            <person name="Tunlid A."/>
            <person name="Henrissat B."/>
            <person name="Grigoriev I.V."/>
            <person name="Hibbett D.S."/>
            <person name="Martin F."/>
        </authorList>
    </citation>
    <scope>NUCLEOTIDE SEQUENCE [LARGE SCALE GENOMIC DNA]</scope>
    <source>
        <strain evidence="4">441</strain>
    </source>
</reference>
<gene>
    <name evidence="3" type="ORF">PISMIDRAFT_683459</name>
</gene>
<dbReference type="Proteomes" id="UP000054018">
    <property type="component" value="Unassembled WGS sequence"/>
</dbReference>
<proteinExistence type="predicted"/>